<sequence length="366" mass="41532">MWFNSAIFRRNELKVINLRLHVAPVDTIRGNGDPNRDDSLSPKPMTPRRVKRRSVRGTSTRQSRRSDRAGSSGTHRSSTRNSRRKVHQNPVTKLMDQQNSFPSFKHNNNPTLTENNLKSLNNDYVVNSQYHHQVPKREIANLIPSKSQPSLNSFQKQTNNAASTSSAAINRHTPTDPIYYNMNSSSPLIVQQTSWNATSTPSPQAYSNHYHHHHPNDAVATLGHTNPTYQHSNPNLADGPEMNEYYQTARPPSVRSSYSNFHGTRPLSYNQNPTGSNNIHNNTQENLFASLTQQQQQQQPPQPTRKPQQHQQYYQQPTQQQQIIPNAAAIMKRAAGSRESLRFLSGAPPAYNHYNHHTPPDSETTM</sequence>
<keyword evidence="3" id="KW-1185">Reference proteome</keyword>
<feature type="compositionally biased region" description="Polar residues" evidence="1">
    <location>
        <begin position="223"/>
        <end position="235"/>
    </location>
</feature>
<proteinExistence type="predicted"/>
<feature type="compositionally biased region" description="Basic residues" evidence="1">
    <location>
        <begin position="77"/>
        <end position="87"/>
    </location>
</feature>
<feature type="region of interest" description="Disordered" evidence="1">
    <location>
        <begin position="26"/>
        <end position="112"/>
    </location>
</feature>
<gene>
    <name evidence="2" type="ORF">CLUMA_CG016562</name>
</gene>
<feature type="compositionally biased region" description="Polar residues" evidence="1">
    <location>
        <begin position="254"/>
        <end position="292"/>
    </location>
</feature>
<reference evidence="2 3" key="1">
    <citation type="submission" date="2015-04" db="EMBL/GenBank/DDBJ databases">
        <authorList>
            <person name="Syromyatnikov M.Y."/>
            <person name="Popov V.N."/>
        </authorList>
    </citation>
    <scope>NUCLEOTIDE SEQUENCE [LARGE SCALE GENOMIC DNA]</scope>
</reference>
<feature type="compositionally biased region" description="Basic residues" evidence="1">
    <location>
        <begin position="46"/>
        <end position="55"/>
    </location>
</feature>
<evidence type="ECO:0000313" key="2">
    <source>
        <dbReference type="EMBL" id="CRL03545.1"/>
    </source>
</evidence>
<dbReference type="Proteomes" id="UP000183832">
    <property type="component" value="Unassembled WGS sequence"/>
</dbReference>
<feature type="region of interest" description="Disordered" evidence="1">
    <location>
        <begin position="194"/>
        <end position="320"/>
    </location>
</feature>
<name>A0A1J1IY93_9DIPT</name>
<organism evidence="2 3">
    <name type="scientific">Clunio marinus</name>
    <dbReference type="NCBI Taxonomy" id="568069"/>
    <lineage>
        <taxon>Eukaryota</taxon>
        <taxon>Metazoa</taxon>
        <taxon>Ecdysozoa</taxon>
        <taxon>Arthropoda</taxon>
        <taxon>Hexapoda</taxon>
        <taxon>Insecta</taxon>
        <taxon>Pterygota</taxon>
        <taxon>Neoptera</taxon>
        <taxon>Endopterygota</taxon>
        <taxon>Diptera</taxon>
        <taxon>Nematocera</taxon>
        <taxon>Chironomoidea</taxon>
        <taxon>Chironomidae</taxon>
        <taxon>Clunio</taxon>
    </lineage>
</organism>
<evidence type="ECO:0000313" key="3">
    <source>
        <dbReference type="Proteomes" id="UP000183832"/>
    </source>
</evidence>
<feature type="compositionally biased region" description="Polar residues" evidence="1">
    <location>
        <begin position="89"/>
        <end position="112"/>
    </location>
</feature>
<feature type="region of interest" description="Disordered" evidence="1">
    <location>
        <begin position="341"/>
        <end position="366"/>
    </location>
</feature>
<dbReference type="EMBL" id="CVRI01000059">
    <property type="protein sequence ID" value="CRL03545.1"/>
    <property type="molecule type" value="Genomic_DNA"/>
</dbReference>
<accession>A0A1J1IY93</accession>
<feature type="compositionally biased region" description="Low complexity" evidence="1">
    <location>
        <begin position="293"/>
        <end position="320"/>
    </location>
</feature>
<feature type="compositionally biased region" description="Low complexity" evidence="1">
    <location>
        <begin position="158"/>
        <end position="168"/>
    </location>
</feature>
<dbReference type="OrthoDB" id="10050321at2759"/>
<protein>
    <submittedName>
        <fullName evidence="2">CLUMA_CG016562, isoform A</fullName>
    </submittedName>
</protein>
<dbReference type="AlphaFoldDB" id="A0A1J1IY93"/>
<feature type="region of interest" description="Disordered" evidence="1">
    <location>
        <begin position="149"/>
        <end position="170"/>
    </location>
</feature>
<evidence type="ECO:0000256" key="1">
    <source>
        <dbReference type="SAM" id="MobiDB-lite"/>
    </source>
</evidence>
<feature type="compositionally biased region" description="Polar residues" evidence="1">
    <location>
        <begin position="194"/>
        <end position="207"/>
    </location>
</feature>